<sequence>MKGLEIDRKYLMMNPFRLVSVLLLSLLLLGCDSQDGSLLNLGSDDKSDKPELVIYSGITMVRPLQQLAYEFEAIHDVDVTIKQGASGYLYRTLKVERKGDIFFPGSDSYRIKHQAEGLLKDHVFVGYNRIALVVPEGNPKHLTDNLNQLYDPDISVVLSSPESGAVGKNAKALLDKVGITDKVYDNVTYFTTDSHRIFTAIKDGHADLALNWYATTKWPETELYVDAILLPKSLAPPKLLELNLLSFSTEPELAKEFMAFASSKHGLETFAQYGFLTPDELQHAIAALPPAEEIEPHKARQ</sequence>
<dbReference type="EMBL" id="CP035033">
    <property type="protein sequence ID" value="QAB14283.1"/>
    <property type="molecule type" value="Genomic_DNA"/>
</dbReference>
<dbReference type="KEGG" id="htr:EPV75_00635"/>
<dbReference type="AlphaFoldDB" id="A0A451G493"/>
<dbReference type="PROSITE" id="PS51257">
    <property type="entry name" value="PROKAR_LIPOPROTEIN"/>
    <property type="match status" value="1"/>
</dbReference>
<dbReference type="Pfam" id="PF13531">
    <property type="entry name" value="SBP_bac_11"/>
    <property type="match status" value="1"/>
</dbReference>
<keyword evidence="2" id="KW-1185">Reference proteome</keyword>
<accession>A0A451G493</accession>
<dbReference type="Proteomes" id="UP000285478">
    <property type="component" value="Chromosome"/>
</dbReference>
<name>A0A451G493_9GAMM</name>
<dbReference type="InterPro" id="IPR050682">
    <property type="entry name" value="ModA/WtpA"/>
</dbReference>
<organism evidence="1 2">
    <name type="scientific">Hydrogenovibrio thermophilus</name>
    <dbReference type="NCBI Taxonomy" id="265883"/>
    <lineage>
        <taxon>Bacteria</taxon>
        <taxon>Pseudomonadati</taxon>
        <taxon>Pseudomonadota</taxon>
        <taxon>Gammaproteobacteria</taxon>
        <taxon>Thiotrichales</taxon>
        <taxon>Piscirickettsiaceae</taxon>
        <taxon>Hydrogenovibrio</taxon>
    </lineage>
</organism>
<dbReference type="GO" id="GO:0030973">
    <property type="term" value="F:molybdate ion binding"/>
    <property type="evidence" value="ECO:0007669"/>
    <property type="project" value="TreeGrafter"/>
</dbReference>
<evidence type="ECO:0000313" key="2">
    <source>
        <dbReference type="Proteomes" id="UP000285478"/>
    </source>
</evidence>
<protein>
    <submittedName>
        <fullName evidence="1">ABC transporter substrate-binding protein</fullName>
    </submittedName>
</protein>
<dbReference type="Gene3D" id="3.40.190.10">
    <property type="entry name" value="Periplasmic binding protein-like II"/>
    <property type="match status" value="2"/>
</dbReference>
<dbReference type="PANTHER" id="PTHR30632">
    <property type="entry name" value="MOLYBDATE-BINDING PERIPLASMIC PROTEIN"/>
    <property type="match status" value="1"/>
</dbReference>
<dbReference type="SUPFAM" id="SSF53850">
    <property type="entry name" value="Periplasmic binding protein-like II"/>
    <property type="match status" value="1"/>
</dbReference>
<proteinExistence type="predicted"/>
<reference evidence="1 2" key="1">
    <citation type="journal article" date="2018" name="Environ. Microbiol.">
        <title>Genomes of ubiquitous marine and hypersaline Hydrogenovibrio, Thiomicrorhabdus and Thiomicrospira spp. encode a diversity of mechanisms to sustain chemolithoautotrophy in heterogeneous environments.</title>
        <authorList>
            <person name="Scott K.M."/>
            <person name="Williams J."/>
            <person name="Porter C.M.B."/>
            <person name="Russel S."/>
            <person name="Harmer T.L."/>
            <person name="Paul J.H."/>
            <person name="Antonen K.M."/>
            <person name="Bridges M.K."/>
            <person name="Camper G.J."/>
            <person name="Campla C.K."/>
            <person name="Casella L.G."/>
            <person name="Chase E."/>
            <person name="Conrad J.W."/>
            <person name="Cruz M.C."/>
            <person name="Dunlap D.S."/>
            <person name="Duran L."/>
            <person name="Fahsbender E.M."/>
            <person name="Goldsmith D.B."/>
            <person name="Keeley R.F."/>
            <person name="Kondoff M.R."/>
            <person name="Kussy B.I."/>
            <person name="Lane M.K."/>
            <person name="Lawler S."/>
            <person name="Leigh B.A."/>
            <person name="Lewis C."/>
            <person name="Lostal L.M."/>
            <person name="Marking D."/>
            <person name="Mancera P.A."/>
            <person name="McClenthan E.C."/>
            <person name="McIntyre E.A."/>
            <person name="Mine J.A."/>
            <person name="Modi S."/>
            <person name="Moore B.D."/>
            <person name="Morgan W.A."/>
            <person name="Nelson K.M."/>
            <person name="Nguyen K.N."/>
            <person name="Ogburn N."/>
            <person name="Parrino D.G."/>
            <person name="Pedapudi A.D."/>
            <person name="Pelham R.P."/>
            <person name="Preece A.M."/>
            <person name="Rampersad E.A."/>
            <person name="Richardson J.C."/>
            <person name="Rodgers C.M."/>
            <person name="Schaffer B.L."/>
            <person name="Sheridan N.E."/>
            <person name="Solone M.R."/>
            <person name="Staley Z.R."/>
            <person name="Tabuchi M."/>
            <person name="Waide R.J."/>
            <person name="Wanjugi P.W."/>
            <person name="Young S."/>
            <person name="Clum A."/>
            <person name="Daum C."/>
            <person name="Huntemann M."/>
            <person name="Ivanova N."/>
            <person name="Kyrpides N."/>
            <person name="Mikhailova N."/>
            <person name="Palaniappan K."/>
            <person name="Pillay M."/>
            <person name="Reddy T.B.K."/>
            <person name="Shapiro N."/>
            <person name="Stamatis D."/>
            <person name="Varghese N."/>
            <person name="Woyke T."/>
            <person name="Boden R."/>
            <person name="Freyermuth S.K."/>
            <person name="Kerfeld C.A."/>
        </authorList>
    </citation>
    <scope>NUCLEOTIDE SEQUENCE [LARGE SCALE GENOMIC DNA]</scope>
    <source>
        <strain evidence="1 2">JR-2</strain>
    </source>
</reference>
<dbReference type="GO" id="GO:0015689">
    <property type="term" value="P:molybdate ion transport"/>
    <property type="evidence" value="ECO:0007669"/>
    <property type="project" value="TreeGrafter"/>
</dbReference>
<gene>
    <name evidence="1" type="ORF">EPV75_00635</name>
</gene>
<dbReference type="RefSeq" id="WP_128384127.1">
    <property type="nucleotide sequence ID" value="NZ_CP035033.1"/>
</dbReference>
<dbReference type="PANTHER" id="PTHR30632:SF0">
    <property type="entry name" value="SULFATE-BINDING PROTEIN"/>
    <property type="match status" value="1"/>
</dbReference>
<evidence type="ECO:0000313" key="1">
    <source>
        <dbReference type="EMBL" id="QAB14283.1"/>
    </source>
</evidence>